<dbReference type="OrthoDB" id="4313706at2"/>
<evidence type="ECO:0000313" key="3">
    <source>
        <dbReference type="EMBL" id="MQS01845.1"/>
    </source>
</evidence>
<dbReference type="Proteomes" id="UP000320857">
    <property type="component" value="Unassembled WGS sequence"/>
</dbReference>
<reference evidence="5" key="2">
    <citation type="submission" date="2020-05" db="EMBL/GenBank/DDBJ databases">
        <title>Classification of alakaliphilic streptomycetes isolated from an alkaline soil next to Lonar Crater, India and a proposal for the recognition of Streptomyces alkaliterrae sp. nov.</title>
        <authorList>
            <person name="Golinska P."/>
        </authorList>
    </citation>
    <scope>NUCLEOTIDE SEQUENCE [LARGE SCALE GENOMIC DNA]</scope>
    <source>
        <strain evidence="5">OF8</strain>
    </source>
</reference>
<dbReference type="Proteomes" id="UP000517765">
    <property type="component" value="Unassembled WGS sequence"/>
</dbReference>
<keyword evidence="4" id="KW-1185">Reference proteome</keyword>
<feature type="region of interest" description="Disordered" evidence="1">
    <location>
        <begin position="1"/>
        <end position="75"/>
    </location>
</feature>
<accession>A0A5P0YNM0</accession>
<sequence length="75" mass="8133">MTKRTPAKASSTDGHAPEPESLAQLRQDCSHMSARWGSSLDQRRAQRRPAPTGPTGVRVPARSARLLDGMSDYGD</sequence>
<comment type="caution">
    <text evidence="3">The sequence shown here is derived from an EMBL/GenBank/DDBJ whole genome shotgun (WGS) entry which is preliminary data.</text>
</comment>
<evidence type="ECO:0000313" key="4">
    <source>
        <dbReference type="Proteomes" id="UP000320857"/>
    </source>
</evidence>
<gene>
    <name evidence="3" type="ORF">FNX44_008165</name>
    <name evidence="2" type="ORF">H3147_15695</name>
</gene>
<dbReference type="EMBL" id="JABJXA010000088">
    <property type="protein sequence ID" value="MBB1260265.1"/>
    <property type="molecule type" value="Genomic_DNA"/>
</dbReference>
<organism evidence="3 4">
    <name type="scientific">Streptomyces alkaliterrae</name>
    <dbReference type="NCBI Taxonomy" id="2213162"/>
    <lineage>
        <taxon>Bacteria</taxon>
        <taxon>Bacillati</taxon>
        <taxon>Actinomycetota</taxon>
        <taxon>Actinomycetes</taxon>
        <taxon>Kitasatosporales</taxon>
        <taxon>Streptomycetaceae</taxon>
        <taxon>Streptomyces</taxon>
    </lineage>
</organism>
<evidence type="ECO:0000313" key="5">
    <source>
        <dbReference type="Proteomes" id="UP000517765"/>
    </source>
</evidence>
<reference evidence="3 4" key="1">
    <citation type="submission" date="2019-10" db="EMBL/GenBank/DDBJ databases">
        <title>Streptomyces sp. nov., a novel actinobacterium isolated from alkaline environment.</title>
        <authorList>
            <person name="Golinska P."/>
        </authorList>
    </citation>
    <scope>NUCLEOTIDE SEQUENCE [LARGE SCALE GENOMIC DNA]</scope>
    <source>
        <strain evidence="3 4">OF1</strain>
    </source>
</reference>
<protein>
    <submittedName>
        <fullName evidence="3">Uncharacterized protein</fullName>
    </submittedName>
</protein>
<dbReference type="EMBL" id="VJYK02000060">
    <property type="protein sequence ID" value="MQS01845.1"/>
    <property type="molecule type" value="Genomic_DNA"/>
</dbReference>
<name>A0A5P0YNM0_9ACTN</name>
<reference evidence="2" key="3">
    <citation type="journal article" name="Syst. Appl. Microbiol.">
        <title>Streptomyces alkaliterrae sp. nov., isolated from an alkaline soil, and emended descriptions of Streptomyces alkaliphilus, Streptomyces calidiresistens and Streptomyces durbertensis.</title>
        <authorList>
            <person name="Swiecimska M."/>
            <person name="Golinska P."/>
            <person name="Nouioui I."/>
            <person name="Wypij M."/>
            <person name="Rai M."/>
            <person name="Sangal V."/>
            <person name="Goodfellow M."/>
        </authorList>
    </citation>
    <scope>NUCLEOTIDE SEQUENCE</scope>
    <source>
        <strain evidence="2">OF8</strain>
    </source>
</reference>
<dbReference type="AlphaFoldDB" id="A0A5P0YNM0"/>
<evidence type="ECO:0000256" key="1">
    <source>
        <dbReference type="SAM" id="MobiDB-lite"/>
    </source>
</evidence>
<dbReference type="RefSeq" id="WP_143647314.1">
    <property type="nucleotide sequence ID" value="NZ_JABJXA010000088.1"/>
</dbReference>
<evidence type="ECO:0000313" key="2">
    <source>
        <dbReference type="EMBL" id="MBB1260265.1"/>
    </source>
</evidence>
<proteinExistence type="predicted"/>